<feature type="domain" description="RNA polymerase sigma-70 region 2" evidence="6">
    <location>
        <begin position="24"/>
        <end position="92"/>
    </location>
</feature>
<evidence type="ECO:0000256" key="1">
    <source>
        <dbReference type="ARBA" id="ARBA00010641"/>
    </source>
</evidence>
<dbReference type="NCBIfam" id="TIGR02937">
    <property type="entry name" value="sigma70-ECF"/>
    <property type="match status" value="1"/>
</dbReference>
<evidence type="ECO:0000256" key="2">
    <source>
        <dbReference type="ARBA" id="ARBA00023015"/>
    </source>
</evidence>
<dbReference type="Gene3D" id="1.10.1740.10">
    <property type="match status" value="1"/>
</dbReference>
<feature type="domain" description="RNA polymerase sigma factor 70 region 4 type 2" evidence="7">
    <location>
        <begin position="120"/>
        <end position="171"/>
    </location>
</feature>
<dbReference type="RefSeq" id="WP_002168878.1">
    <property type="nucleotide sequence ID" value="NZ_MUAL01000008.1"/>
</dbReference>
<dbReference type="EMBL" id="MUAL01000008">
    <property type="protein sequence ID" value="OOR30174.1"/>
    <property type="molecule type" value="Genomic_DNA"/>
</dbReference>
<keyword evidence="3" id="KW-0731">Sigma factor</keyword>
<organism evidence="8 9">
    <name type="scientific">Bacillus cereus</name>
    <dbReference type="NCBI Taxonomy" id="1396"/>
    <lineage>
        <taxon>Bacteria</taxon>
        <taxon>Bacillati</taxon>
        <taxon>Bacillota</taxon>
        <taxon>Bacilli</taxon>
        <taxon>Bacillales</taxon>
        <taxon>Bacillaceae</taxon>
        <taxon>Bacillus</taxon>
        <taxon>Bacillus cereus group</taxon>
    </lineage>
</organism>
<dbReference type="InterPro" id="IPR013324">
    <property type="entry name" value="RNA_pol_sigma_r3/r4-like"/>
</dbReference>
<proteinExistence type="inferred from homology"/>
<evidence type="ECO:0000256" key="3">
    <source>
        <dbReference type="ARBA" id="ARBA00023082"/>
    </source>
</evidence>
<sequence>MKITEENVVQQIKKRNEKSVTFIIQTYGGLLSVIIKRYVQSNQQDYEECLDDVLLAIWFHIDSFDSSKNTFKQWIAAIAKYRAIDYQRKNARNQQQTVCVCTEINDRLYQEQRKQNDFLDVQELLSELSATERNIFEKYYLEGVPSREIASHLNVKESWIHNKLSRGRKKLKQIFIFKNGV</sequence>
<dbReference type="InterPro" id="IPR039425">
    <property type="entry name" value="RNA_pol_sigma-70-like"/>
</dbReference>
<dbReference type="Proteomes" id="UP000191124">
    <property type="component" value="Unassembled WGS sequence"/>
</dbReference>
<dbReference type="PANTHER" id="PTHR43133">
    <property type="entry name" value="RNA POLYMERASE ECF-TYPE SIGMA FACTO"/>
    <property type="match status" value="1"/>
</dbReference>
<comment type="similarity">
    <text evidence="1">Belongs to the sigma-70 factor family. ECF subfamily.</text>
</comment>
<dbReference type="InterPro" id="IPR013325">
    <property type="entry name" value="RNA_pol_sigma_r2"/>
</dbReference>
<dbReference type="Gene3D" id="1.10.10.10">
    <property type="entry name" value="Winged helix-like DNA-binding domain superfamily/Winged helix DNA-binding domain"/>
    <property type="match status" value="1"/>
</dbReference>
<dbReference type="InterPro" id="IPR013249">
    <property type="entry name" value="RNA_pol_sigma70_r4_t2"/>
</dbReference>
<dbReference type="PANTHER" id="PTHR43133:SF8">
    <property type="entry name" value="RNA POLYMERASE SIGMA FACTOR HI_1459-RELATED"/>
    <property type="match status" value="1"/>
</dbReference>
<dbReference type="GO" id="GO:0003677">
    <property type="term" value="F:DNA binding"/>
    <property type="evidence" value="ECO:0007669"/>
    <property type="project" value="UniProtKB-KW"/>
</dbReference>
<gene>
    <name evidence="8" type="ORF">BW892_07900</name>
</gene>
<dbReference type="InterPro" id="IPR036388">
    <property type="entry name" value="WH-like_DNA-bd_sf"/>
</dbReference>
<evidence type="ECO:0000313" key="9">
    <source>
        <dbReference type="Proteomes" id="UP000191124"/>
    </source>
</evidence>
<protein>
    <submittedName>
        <fullName evidence="8">RNA polymerase subunit sigma-70</fullName>
    </submittedName>
</protein>
<name>A0A1S9V700_BACCE</name>
<keyword evidence="2" id="KW-0805">Transcription regulation</keyword>
<dbReference type="GO" id="GO:0016987">
    <property type="term" value="F:sigma factor activity"/>
    <property type="evidence" value="ECO:0007669"/>
    <property type="project" value="UniProtKB-KW"/>
</dbReference>
<dbReference type="InterPro" id="IPR014284">
    <property type="entry name" value="RNA_pol_sigma-70_dom"/>
</dbReference>
<evidence type="ECO:0000256" key="5">
    <source>
        <dbReference type="ARBA" id="ARBA00023163"/>
    </source>
</evidence>
<dbReference type="InterPro" id="IPR007627">
    <property type="entry name" value="RNA_pol_sigma70_r2"/>
</dbReference>
<dbReference type="Pfam" id="PF04542">
    <property type="entry name" value="Sigma70_r2"/>
    <property type="match status" value="1"/>
</dbReference>
<dbReference type="SUPFAM" id="SSF88946">
    <property type="entry name" value="Sigma2 domain of RNA polymerase sigma factors"/>
    <property type="match status" value="1"/>
</dbReference>
<dbReference type="GO" id="GO:0006352">
    <property type="term" value="P:DNA-templated transcription initiation"/>
    <property type="evidence" value="ECO:0007669"/>
    <property type="project" value="InterPro"/>
</dbReference>
<evidence type="ECO:0000313" key="8">
    <source>
        <dbReference type="EMBL" id="OOR30174.1"/>
    </source>
</evidence>
<comment type="caution">
    <text evidence="8">The sequence shown here is derived from an EMBL/GenBank/DDBJ whole genome shotgun (WGS) entry which is preliminary data.</text>
</comment>
<keyword evidence="5" id="KW-0804">Transcription</keyword>
<evidence type="ECO:0000259" key="6">
    <source>
        <dbReference type="Pfam" id="PF04542"/>
    </source>
</evidence>
<evidence type="ECO:0000259" key="7">
    <source>
        <dbReference type="Pfam" id="PF08281"/>
    </source>
</evidence>
<dbReference type="CDD" id="cd06171">
    <property type="entry name" value="Sigma70_r4"/>
    <property type="match status" value="1"/>
</dbReference>
<evidence type="ECO:0000256" key="4">
    <source>
        <dbReference type="ARBA" id="ARBA00023125"/>
    </source>
</evidence>
<keyword evidence="4" id="KW-0238">DNA-binding</keyword>
<dbReference type="SUPFAM" id="SSF88659">
    <property type="entry name" value="Sigma3 and sigma4 domains of RNA polymerase sigma factors"/>
    <property type="match status" value="1"/>
</dbReference>
<accession>A0A1S9V700</accession>
<reference evidence="8 9" key="1">
    <citation type="submission" date="2017-01" db="EMBL/GenBank/DDBJ databases">
        <title>Bacillus cereus isolates.</title>
        <authorList>
            <person name="Beno S.M."/>
        </authorList>
    </citation>
    <scope>NUCLEOTIDE SEQUENCE [LARGE SCALE GENOMIC DNA]</scope>
    <source>
        <strain evidence="8 9">FSL M7-1219</strain>
    </source>
</reference>
<dbReference type="AlphaFoldDB" id="A0A1S9V700"/>
<dbReference type="Pfam" id="PF08281">
    <property type="entry name" value="Sigma70_r4_2"/>
    <property type="match status" value="1"/>
</dbReference>